<comment type="similarity">
    <text evidence="12 13">Belongs to the helicase family. DinG subfamily. Type 2 sub-subfamily.</text>
</comment>
<keyword evidence="3 12" id="KW-0547">Nucleotide-binding</keyword>
<dbReference type="Pfam" id="PF04851">
    <property type="entry name" value="ResIII"/>
    <property type="match status" value="1"/>
</dbReference>
<keyword evidence="17" id="KW-1185">Reference proteome</keyword>
<dbReference type="Pfam" id="PF13307">
    <property type="entry name" value="Helicase_C_2"/>
    <property type="match status" value="1"/>
</dbReference>
<dbReference type="SUPFAM" id="SSF53098">
    <property type="entry name" value="Ribonuclease H-like"/>
    <property type="match status" value="1"/>
</dbReference>
<sequence>MKIHVMKFAVLDFETTGSQPADEIIQVGLVIIDQFQITDRYTSLVNPGISIPSSITTLTGITEDMVADAPTLDQVMSDMFPLLFDCVLVAHHAAFDVSFLQKGLMKTGYPPFSGRVLDTIDMLRMLFPSISSLQLSMVAALFGLDHERPHQADSDAEVTAAIWVMCLERLIGLPLLTIQRLQHIFENGNSDLGWFLDEICLYKESITSVDMDTNRYFRQFTLNVSDWGEEEDIRTPADEAGLGTSFKAFHQGLKTALQAKFEIFEDRESQEQMIHEVEKSLENDQHLMIEAGTGTGKSLGYLIPAIYYGIKYEKKVVVSTHTINLQEQLRERDIPLLKAIFPVPFKAAVLKGRSHYLCLRKFETKLTTRDYENGKEDPITAAQMVVWLSETEHGDDEELHFGNKGAQFWHTVASDTDSCLNRMCPWYKKCFYHRARNDANTADVIITNHSLLFTDMKAENRLLPSYKHLVIDEAHHFEEVASKHLGIELHSSAFYHSLLWLYKDNRSGQLPMLRFRLQKSNEHAERAAAWSQTIDSLFPKIIKIKEDWDRLSESLYELLAANSDPSQTENSQYVLRVKSETLPDNWRELVIMEDNIYLNANDLLRTLDKLLSEVKEMQDVLGVQGLVTDLNGTVKELYEHRDALHFFMKMADEGYVYWMEAGTYAKAKSLQLNSVPIDVSGLLQQHFFETKDSIVLTSATLSVNKSFQYSADQLGLAIPEDEERGKLKTVQLPSPFNYREQALVVIPRDFPMIKGAGDPAFINALIQSLSDVAQVTKGRMLILCTSNRMLKQIYAGMKDLLKPYGITVLGQGIDSSNRSKLTRMFQDNAMCVLLGTSSFWEGVDIPGDALSCLAIIRLPFQPPNNPLVEAKCENIKKRNENPFMKFSVPQAVIRFKQGFGRLVRRASDKGIVIIYDTRVIDTYYGKHFLYSLPGPKIEHMTTEQMLPRIEQWMGMGDAER</sequence>
<dbReference type="InterPro" id="IPR006054">
    <property type="entry name" value="DnaQ"/>
</dbReference>
<evidence type="ECO:0000256" key="13">
    <source>
        <dbReference type="RuleBase" id="RU364106"/>
    </source>
</evidence>
<keyword evidence="7 12" id="KW-0067">ATP-binding</keyword>
<accession>A0ABQ1EX89</accession>
<dbReference type="PANTHER" id="PTHR11472">
    <property type="entry name" value="DNA REPAIR DEAD HELICASE RAD3/XP-D SUBFAMILY MEMBER"/>
    <property type="match status" value="1"/>
</dbReference>
<dbReference type="SMART" id="SM00487">
    <property type="entry name" value="DEXDc"/>
    <property type="match status" value="1"/>
</dbReference>
<evidence type="ECO:0000259" key="15">
    <source>
        <dbReference type="PROSITE" id="PS51194"/>
    </source>
</evidence>
<dbReference type="InterPro" id="IPR013520">
    <property type="entry name" value="Ribonucl_H"/>
</dbReference>
<protein>
    <recommendedName>
        <fullName evidence="12 13">3'-5' exonuclease DinG</fullName>
        <ecNumber evidence="12 13">3.1.-.-</ecNumber>
    </recommendedName>
</protein>
<keyword evidence="8" id="KW-0408">Iron</keyword>
<evidence type="ECO:0000256" key="7">
    <source>
        <dbReference type="ARBA" id="ARBA00022840"/>
    </source>
</evidence>
<name>A0ABQ1EX89_9BACL</name>
<dbReference type="HAMAP" id="MF_02206">
    <property type="entry name" value="DinG_exonucl"/>
    <property type="match status" value="1"/>
</dbReference>
<feature type="domain" description="Helicase C-terminal" evidence="15">
    <location>
        <begin position="764"/>
        <end position="953"/>
    </location>
</feature>
<dbReference type="InterPro" id="IPR010614">
    <property type="entry name" value="RAD3-like_helicase_DEAD"/>
</dbReference>
<dbReference type="PANTHER" id="PTHR11472:SF34">
    <property type="entry name" value="REGULATOR OF TELOMERE ELONGATION HELICASE 1"/>
    <property type="match status" value="1"/>
</dbReference>
<evidence type="ECO:0000256" key="10">
    <source>
        <dbReference type="ARBA" id="ARBA00023125"/>
    </source>
</evidence>
<dbReference type="NCBIfam" id="NF005981">
    <property type="entry name" value="PRK08074.1"/>
    <property type="match status" value="1"/>
</dbReference>
<dbReference type="PROSITE" id="PS51193">
    <property type="entry name" value="HELICASE_ATP_BIND_2"/>
    <property type="match status" value="1"/>
</dbReference>
<evidence type="ECO:0000256" key="6">
    <source>
        <dbReference type="ARBA" id="ARBA00022839"/>
    </source>
</evidence>
<keyword evidence="4 12" id="KW-0378">Hydrolase</keyword>
<evidence type="ECO:0000256" key="11">
    <source>
        <dbReference type="ARBA" id="ARBA00023235"/>
    </source>
</evidence>
<evidence type="ECO:0000256" key="8">
    <source>
        <dbReference type="ARBA" id="ARBA00023004"/>
    </source>
</evidence>
<dbReference type="GO" id="GO:0004386">
    <property type="term" value="F:helicase activity"/>
    <property type="evidence" value="ECO:0007669"/>
    <property type="project" value="UniProtKB-KW"/>
</dbReference>
<dbReference type="Proteomes" id="UP000615455">
    <property type="component" value="Unassembled WGS sequence"/>
</dbReference>
<dbReference type="InterPro" id="IPR006555">
    <property type="entry name" value="ATP-dep_Helicase_C"/>
</dbReference>
<dbReference type="SMART" id="SM00479">
    <property type="entry name" value="EXOIII"/>
    <property type="match status" value="1"/>
</dbReference>
<organism evidence="16 17">
    <name type="scientific">Paenibacillus marchantiophytorum</name>
    <dbReference type="NCBI Taxonomy" id="1619310"/>
    <lineage>
        <taxon>Bacteria</taxon>
        <taxon>Bacillati</taxon>
        <taxon>Bacillota</taxon>
        <taxon>Bacilli</taxon>
        <taxon>Bacillales</taxon>
        <taxon>Paenibacillaceae</taxon>
        <taxon>Paenibacillus</taxon>
    </lineage>
</organism>
<keyword evidence="10" id="KW-0238">DNA-binding</keyword>
<reference evidence="17" key="1">
    <citation type="journal article" date="2019" name="Int. J. Syst. Evol. Microbiol.">
        <title>The Global Catalogue of Microorganisms (GCM) 10K type strain sequencing project: providing services to taxonomists for standard genome sequencing and annotation.</title>
        <authorList>
            <consortium name="The Broad Institute Genomics Platform"/>
            <consortium name="The Broad Institute Genome Sequencing Center for Infectious Disease"/>
            <person name="Wu L."/>
            <person name="Ma J."/>
        </authorList>
    </citation>
    <scope>NUCLEOTIDE SEQUENCE [LARGE SCALE GENOMIC DNA]</scope>
    <source>
        <strain evidence="17">CGMCC 1.15043</strain>
    </source>
</reference>
<dbReference type="Pfam" id="PF06733">
    <property type="entry name" value="DEAD_2"/>
    <property type="match status" value="1"/>
</dbReference>
<dbReference type="PROSITE" id="PS51194">
    <property type="entry name" value="HELICASE_CTER"/>
    <property type="match status" value="1"/>
</dbReference>
<feature type="binding site" evidence="12">
    <location>
        <begin position="291"/>
        <end position="298"/>
    </location>
    <ligand>
        <name>ATP</name>
        <dbReference type="ChEBI" id="CHEBI:30616"/>
    </ligand>
</feature>
<dbReference type="InterPro" id="IPR014001">
    <property type="entry name" value="Helicase_ATP-bd"/>
</dbReference>
<dbReference type="Gene3D" id="3.40.50.300">
    <property type="entry name" value="P-loop containing nucleotide triphosphate hydrolases"/>
    <property type="match status" value="2"/>
</dbReference>
<dbReference type="SUPFAM" id="SSF52540">
    <property type="entry name" value="P-loop containing nucleoside triphosphate hydrolases"/>
    <property type="match status" value="1"/>
</dbReference>
<dbReference type="EMBL" id="BMHE01000021">
    <property type="protein sequence ID" value="GFZ89988.1"/>
    <property type="molecule type" value="Genomic_DNA"/>
</dbReference>
<keyword evidence="5 16" id="KW-0347">Helicase</keyword>
<dbReference type="InterPro" id="IPR036397">
    <property type="entry name" value="RNaseH_sf"/>
</dbReference>
<dbReference type="Pfam" id="PF00929">
    <property type="entry name" value="RNase_T"/>
    <property type="match status" value="1"/>
</dbReference>
<dbReference type="InterPro" id="IPR001650">
    <property type="entry name" value="Helicase_C-like"/>
</dbReference>
<keyword evidence="9" id="KW-0411">Iron-sulfur</keyword>
<evidence type="ECO:0000256" key="2">
    <source>
        <dbReference type="ARBA" id="ARBA00022723"/>
    </source>
</evidence>
<dbReference type="SMART" id="SM00491">
    <property type="entry name" value="HELICc2"/>
    <property type="match status" value="1"/>
</dbReference>
<evidence type="ECO:0000256" key="5">
    <source>
        <dbReference type="ARBA" id="ARBA00022806"/>
    </source>
</evidence>
<evidence type="ECO:0000256" key="12">
    <source>
        <dbReference type="HAMAP-Rule" id="MF_02206"/>
    </source>
</evidence>
<dbReference type="InterPro" id="IPR006310">
    <property type="entry name" value="DinG"/>
</dbReference>
<evidence type="ECO:0000256" key="3">
    <source>
        <dbReference type="ARBA" id="ARBA00022741"/>
    </source>
</evidence>
<gene>
    <name evidence="12 13 16" type="primary">dinG</name>
    <name evidence="16" type="ORF">GCM10008018_40340</name>
</gene>
<feature type="short sequence motif" description="DEAH box" evidence="12">
    <location>
        <begin position="472"/>
        <end position="475"/>
    </location>
</feature>
<dbReference type="InterPro" id="IPR012337">
    <property type="entry name" value="RNaseH-like_sf"/>
</dbReference>
<dbReference type="NCBIfam" id="TIGR01407">
    <property type="entry name" value="dinG_rel"/>
    <property type="match status" value="1"/>
</dbReference>
<keyword evidence="11" id="KW-0413">Isomerase</keyword>
<evidence type="ECO:0000256" key="4">
    <source>
        <dbReference type="ARBA" id="ARBA00022801"/>
    </source>
</evidence>
<keyword evidence="6 12" id="KW-0269">Exonuclease</keyword>
<evidence type="ECO:0000313" key="16">
    <source>
        <dbReference type="EMBL" id="GFZ89988.1"/>
    </source>
</evidence>
<evidence type="ECO:0000259" key="14">
    <source>
        <dbReference type="PROSITE" id="PS51193"/>
    </source>
</evidence>
<dbReference type="EC" id="3.1.-.-" evidence="12 13"/>
<dbReference type="InterPro" id="IPR045028">
    <property type="entry name" value="DinG/Rad3-like"/>
</dbReference>
<dbReference type="CDD" id="cd06127">
    <property type="entry name" value="DEDDh"/>
    <property type="match status" value="1"/>
</dbReference>
<feature type="domain" description="Helicase ATP-binding" evidence="14">
    <location>
        <begin position="256"/>
        <end position="529"/>
    </location>
</feature>
<evidence type="ECO:0000256" key="9">
    <source>
        <dbReference type="ARBA" id="ARBA00023014"/>
    </source>
</evidence>
<dbReference type="InterPro" id="IPR027417">
    <property type="entry name" value="P-loop_NTPase"/>
</dbReference>
<proteinExistence type="inferred from homology"/>
<comment type="caution">
    <text evidence="16">The sequence shown here is derived from an EMBL/GenBank/DDBJ whole genome shotgun (WGS) entry which is preliminary data.</text>
</comment>
<dbReference type="Gene3D" id="3.30.420.10">
    <property type="entry name" value="Ribonuclease H-like superfamily/Ribonuclease H"/>
    <property type="match status" value="1"/>
</dbReference>
<evidence type="ECO:0000256" key="1">
    <source>
        <dbReference type="ARBA" id="ARBA00022722"/>
    </source>
</evidence>
<dbReference type="InterPro" id="IPR006935">
    <property type="entry name" value="Helicase/UvrB_N"/>
</dbReference>
<dbReference type="NCBIfam" id="TIGR00573">
    <property type="entry name" value="dnaq"/>
    <property type="match status" value="1"/>
</dbReference>
<evidence type="ECO:0000313" key="17">
    <source>
        <dbReference type="Proteomes" id="UP000615455"/>
    </source>
</evidence>
<dbReference type="InterPro" id="IPR014013">
    <property type="entry name" value="Helic_SF1/SF2_ATP-bd_DinG/Rad3"/>
</dbReference>
<comment type="function">
    <text evidence="12 13">3'-5' exonuclease.</text>
</comment>
<keyword evidence="1 12" id="KW-0540">Nuclease</keyword>
<keyword evidence="2" id="KW-0479">Metal-binding</keyword>